<dbReference type="Proteomes" id="UP001595773">
    <property type="component" value="Unassembled WGS sequence"/>
</dbReference>
<keyword evidence="2" id="KW-1185">Reference proteome</keyword>
<evidence type="ECO:0000313" key="1">
    <source>
        <dbReference type="EMBL" id="MFC4264598.1"/>
    </source>
</evidence>
<accession>A0ABV8QZ44</accession>
<proteinExistence type="predicted"/>
<dbReference type="RefSeq" id="WP_230067771.1">
    <property type="nucleotide sequence ID" value="NZ_BAABLL010000001.1"/>
</dbReference>
<evidence type="ECO:0000313" key="2">
    <source>
        <dbReference type="Proteomes" id="UP001595773"/>
    </source>
</evidence>
<comment type="caution">
    <text evidence="1">The sequence shown here is derived from an EMBL/GenBank/DDBJ whole genome shotgun (WGS) entry which is preliminary data.</text>
</comment>
<sequence>MTDTDPFRDLILDRKGGRTYGKLSDDCGGQPTSGRLQQMATTRLKAFPDPETLKGLAIGLGVSVTRIILTAAESLDLPVQPVDDGDMTLYGAGHLPESSRTLLQDMAREFLKAHRT</sequence>
<gene>
    <name evidence="1" type="ORF">ACFOW9_03175</name>
</gene>
<protein>
    <recommendedName>
        <fullName evidence="3">Transcriptional regulator</fullName>
    </recommendedName>
</protein>
<evidence type="ECO:0008006" key="3">
    <source>
        <dbReference type="Google" id="ProtNLM"/>
    </source>
</evidence>
<dbReference type="EMBL" id="JBHSCQ010000004">
    <property type="protein sequence ID" value="MFC4264598.1"/>
    <property type="molecule type" value="Genomic_DNA"/>
</dbReference>
<name>A0ABV8QZ44_9MICC</name>
<organism evidence="1 2">
    <name type="scientific">Arthrobacter cryoconiti</name>
    <dbReference type="NCBI Taxonomy" id="748907"/>
    <lineage>
        <taxon>Bacteria</taxon>
        <taxon>Bacillati</taxon>
        <taxon>Actinomycetota</taxon>
        <taxon>Actinomycetes</taxon>
        <taxon>Micrococcales</taxon>
        <taxon>Micrococcaceae</taxon>
        <taxon>Arthrobacter</taxon>
    </lineage>
</organism>
<reference evidence="2" key="1">
    <citation type="journal article" date="2019" name="Int. J. Syst. Evol. Microbiol.">
        <title>The Global Catalogue of Microorganisms (GCM) 10K type strain sequencing project: providing services to taxonomists for standard genome sequencing and annotation.</title>
        <authorList>
            <consortium name="The Broad Institute Genomics Platform"/>
            <consortium name="The Broad Institute Genome Sequencing Center for Infectious Disease"/>
            <person name="Wu L."/>
            <person name="Ma J."/>
        </authorList>
    </citation>
    <scope>NUCLEOTIDE SEQUENCE [LARGE SCALE GENOMIC DNA]</scope>
    <source>
        <strain evidence="2">CGMCC 1.10698</strain>
    </source>
</reference>